<gene>
    <name evidence="2" type="ORF">M3P05_03680</name>
</gene>
<dbReference type="Proteomes" id="UP001203338">
    <property type="component" value="Unassembled WGS sequence"/>
</dbReference>
<evidence type="ECO:0000256" key="1">
    <source>
        <dbReference type="ARBA" id="ARBA00005233"/>
    </source>
</evidence>
<evidence type="ECO:0000313" key="2">
    <source>
        <dbReference type="EMBL" id="MCL6269042.1"/>
    </source>
</evidence>
<dbReference type="Gene3D" id="3.30.700.10">
    <property type="entry name" value="Glycoprotein, Type 4 Pilin"/>
    <property type="match status" value="1"/>
</dbReference>
<dbReference type="Pfam" id="PF00114">
    <property type="entry name" value="Pilin"/>
    <property type="match status" value="1"/>
</dbReference>
<sequence length="110" mass="12058">MAEGLQLASAAKGEVTEYYSTHGEFPTSDVEYMSDYSHAGSFRATRVTWSAGRGLVEIWFGSSNSDANTAEGILWLTPTVSGGSIEWTCHNHTDSRFMINSPNYLPANCR</sequence>
<organism evidence="2 3">
    <name type="scientific">Parendozoicomonas callyspongiae</name>
    <dbReference type="NCBI Taxonomy" id="2942213"/>
    <lineage>
        <taxon>Bacteria</taxon>
        <taxon>Pseudomonadati</taxon>
        <taxon>Pseudomonadota</taxon>
        <taxon>Gammaproteobacteria</taxon>
        <taxon>Oceanospirillales</taxon>
        <taxon>Endozoicomonadaceae</taxon>
        <taxon>Parendozoicomonas</taxon>
    </lineage>
</organism>
<name>A0ABT0PCD2_9GAMM</name>
<proteinExistence type="inferred from homology"/>
<comment type="caution">
    <text evidence="2">The sequence shown here is derived from an EMBL/GenBank/DDBJ whole genome shotgun (WGS) entry which is preliminary data.</text>
</comment>
<dbReference type="InterPro" id="IPR045584">
    <property type="entry name" value="Pilin-like"/>
</dbReference>
<evidence type="ECO:0000313" key="3">
    <source>
        <dbReference type="Proteomes" id="UP001203338"/>
    </source>
</evidence>
<dbReference type="SUPFAM" id="SSF54523">
    <property type="entry name" value="Pili subunits"/>
    <property type="match status" value="1"/>
</dbReference>
<dbReference type="InterPro" id="IPR001082">
    <property type="entry name" value="Pilin"/>
</dbReference>
<comment type="similarity">
    <text evidence="1">Belongs to the N-Me-Phe pilin family.</text>
</comment>
<dbReference type="EMBL" id="JAMFLX010000003">
    <property type="protein sequence ID" value="MCL6269042.1"/>
    <property type="molecule type" value="Genomic_DNA"/>
</dbReference>
<accession>A0ABT0PCD2</accession>
<reference evidence="2 3" key="1">
    <citation type="submission" date="2022-05" db="EMBL/GenBank/DDBJ databases">
        <authorList>
            <person name="Park J.-S."/>
        </authorList>
    </citation>
    <scope>NUCLEOTIDE SEQUENCE [LARGE SCALE GENOMIC DNA]</scope>
    <source>
        <strain evidence="2 3">2012CJ34-2</strain>
    </source>
</reference>
<keyword evidence="3" id="KW-1185">Reference proteome</keyword>
<protein>
    <submittedName>
        <fullName evidence="2">Pilin</fullName>
    </submittedName>
</protein>